<proteinExistence type="predicted"/>
<evidence type="ECO:0000313" key="5">
    <source>
        <dbReference type="Proteomes" id="UP001368318"/>
    </source>
</evidence>
<dbReference type="Proteomes" id="UP001368318">
    <property type="component" value="Chromosome"/>
</dbReference>
<dbReference type="PANTHER" id="PTHR12835:SF5">
    <property type="entry name" value="BIOTIN--PROTEIN LIGASE"/>
    <property type="match status" value="1"/>
</dbReference>
<feature type="domain" description="BPL/LPL catalytic" evidence="2">
    <location>
        <begin position="1"/>
        <end position="176"/>
    </location>
</feature>
<evidence type="ECO:0000256" key="1">
    <source>
        <dbReference type="ARBA" id="ARBA00022598"/>
    </source>
</evidence>
<dbReference type="KEGG" id="mcaa:R3L15_03150"/>
<evidence type="ECO:0000259" key="2">
    <source>
        <dbReference type="PROSITE" id="PS51733"/>
    </source>
</evidence>
<dbReference type="InterPro" id="IPR045864">
    <property type="entry name" value="aa-tRNA-synth_II/BPL/LPL"/>
</dbReference>
<evidence type="ECO:0000313" key="3">
    <source>
        <dbReference type="EMBL" id="WXA03705.1"/>
    </source>
</evidence>
<name>A0AAU6P158_9FLAO</name>
<dbReference type="GO" id="GO:0004077">
    <property type="term" value="F:biotin--[biotin carboxyl-carrier protein] ligase activity"/>
    <property type="evidence" value="ECO:0007669"/>
    <property type="project" value="UniProtKB-EC"/>
</dbReference>
<dbReference type="NCBIfam" id="TIGR00121">
    <property type="entry name" value="birA_ligase"/>
    <property type="match status" value="1"/>
</dbReference>
<dbReference type="RefSeq" id="WP_338733176.1">
    <property type="nucleotide sequence ID" value="NZ_CP136924.1"/>
</dbReference>
<organism evidence="3 5">
    <name type="scientific">Mangrovimonas cancribranchiae</name>
    <dbReference type="NCBI Taxonomy" id="3080055"/>
    <lineage>
        <taxon>Bacteria</taxon>
        <taxon>Pseudomonadati</taxon>
        <taxon>Bacteroidota</taxon>
        <taxon>Flavobacteriia</taxon>
        <taxon>Flavobacteriales</taxon>
        <taxon>Flavobacteriaceae</taxon>
        <taxon>Mangrovimonas</taxon>
    </lineage>
</organism>
<keyword evidence="1 3" id="KW-0436">Ligase</keyword>
<protein>
    <submittedName>
        <fullName evidence="3">Biotin--[acetyl-CoA-carboxylase] ligase</fullName>
        <ecNumber evidence="3">6.3.4.15</ecNumber>
    </submittedName>
</protein>
<sequence>MRIIKLDAIDSTNQYLRQLSLEHKLQDNTVVVVKNQTKGKGQMGSVWLSEPGKNLMFSVFKQLQLPVKDNFYISMVVSLAVVKALQTVGIPELAIKWPNDILSCNKKVCGILIENGLKGQNIKSSIIGIGLNVNQEGFEDLPKASSLKNITQQTYVIDELLNVILNQLELYFSKLKTNQFASLKQDYERLLFKKDVMVEFKNEEGNVFYGIIKSVSASGKLQVLPKGETDIKAFDLKQLVLNY</sequence>
<dbReference type="Gene3D" id="3.30.930.10">
    <property type="entry name" value="Bira Bifunctional Protein, Domain 2"/>
    <property type="match status" value="1"/>
</dbReference>
<keyword evidence="5" id="KW-1185">Reference proteome</keyword>
<dbReference type="AlphaFoldDB" id="A0AAU6P158"/>
<dbReference type="InterPro" id="IPR004143">
    <property type="entry name" value="BPL_LPL_catalytic"/>
</dbReference>
<dbReference type="InterPro" id="IPR004408">
    <property type="entry name" value="Biotin_CoA_COase_ligase"/>
</dbReference>
<dbReference type="SUPFAM" id="SSF55681">
    <property type="entry name" value="Class II aaRS and biotin synthetases"/>
    <property type="match status" value="1"/>
</dbReference>
<evidence type="ECO:0000313" key="4">
    <source>
        <dbReference type="EMBL" id="WXA13874.1"/>
    </source>
</evidence>
<dbReference type="EMBL" id="CP136924">
    <property type="protein sequence ID" value="WXA03705.1"/>
    <property type="molecule type" value="Genomic_DNA"/>
</dbReference>
<dbReference type="PANTHER" id="PTHR12835">
    <property type="entry name" value="BIOTIN PROTEIN LIGASE"/>
    <property type="match status" value="1"/>
</dbReference>
<dbReference type="EMBL" id="CP136925">
    <property type="protein sequence ID" value="WXA13874.1"/>
    <property type="molecule type" value="Genomic_DNA"/>
</dbReference>
<dbReference type="EC" id="6.3.4.15" evidence="3"/>
<dbReference type="GO" id="GO:0005737">
    <property type="term" value="C:cytoplasm"/>
    <property type="evidence" value="ECO:0007669"/>
    <property type="project" value="TreeGrafter"/>
</dbReference>
<gene>
    <name evidence="4" type="ORF">R3L15_03150</name>
    <name evidence="3" type="ORF">R3L16_04245</name>
</gene>
<dbReference type="PROSITE" id="PS51733">
    <property type="entry name" value="BPL_LPL_CATALYTIC"/>
    <property type="match status" value="1"/>
</dbReference>
<accession>A0AAU6P158</accession>
<dbReference type="CDD" id="cd16442">
    <property type="entry name" value="BPL"/>
    <property type="match status" value="1"/>
</dbReference>
<dbReference type="Pfam" id="PF03099">
    <property type="entry name" value="BPL_LplA_LipB"/>
    <property type="match status" value="1"/>
</dbReference>
<reference evidence="3 5" key="1">
    <citation type="submission" date="2023-10" db="EMBL/GenBank/DDBJ databases">
        <title>Culture-based analysis of two novel bacteria associated with mangrove crab gills.</title>
        <authorList>
            <person name="Yang X."/>
            <person name="Garuglieri E."/>
            <person name="Van Goethem M.W."/>
            <person name="Fusi M."/>
            <person name="Marasco R."/>
            <person name="Daffonchio D.G."/>
        </authorList>
    </citation>
    <scope>NUCLEOTIDE SEQUENCE [LARGE SCALE GENOMIC DNA]</scope>
    <source>
        <strain evidence="4">UG2-1</strain>
        <strain evidence="3">UG2-2</strain>
        <strain evidence="5">UG2_2</strain>
    </source>
</reference>